<dbReference type="EMBL" id="KP109677">
    <property type="protein sequence ID" value="AJP77062.1"/>
    <property type="molecule type" value="Genomic_DNA"/>
</dbReference>
<dbReference type="AlphaFoldDB" id="A0A0C5LDI5"/>
<evidence type="ECO:0000313" key="1">
    <source>
        <dbReference type="EMBL" id="AJP77062.1"/>
    </source>
</evidence>
<gene>
    <name evidence="1" type="primary">pttb</name>
</gene>
<name>A0A0C5LDI5_9SPHI</name>
<proteinExistence type="predicted"/>
<protein>
    <submittedName>
        <fullName evidence="1">Putative tail tube protein</fullName>
    </submittedName>
</protein>
<accession>A0A0C5LDI5</accession>
<sequence length="105" mass="11680">MATSFPSDFKSVLLILVGQALSNCHCMVMLPASSRSLISTVLLLIRFILISACQSQKVLSFTKIPRFMVTLPYFTKPGIFSVEKSGLLLLRYLITWFSTSNPDTS</sequence>
<reference evidence="1" key="1">
    <citation type="journal article" date="2015" name="Antimicrob. Agents Chemother.">
        <title>The Soil Microbiota Harbors a Diversity of Carbapenem-Hydrolyzing ?-Lactamases of Potential Clinical Relevance.</title>
        <authorList>
            <person name="Gudeta D.D."/>
            <person name="Bortolaia V."/>
            <person name="Amos G."/>
            <person name="Wellington E.M."/>
            <person name="Brandt K.K."/>
            <person name="Poirel L."/>
            <person name="Nielsen J.B."/>
            <person name="Westh H."/>
            <person name="Guardabassi L."/>
        </authorList>
    </citation>
    <scope>NUCLEOTIDE SEQUENCE</scope>
    <source>
        <strain evidence="1">SI-33</strain>
    </source>
</reference>
<organism evidence="1">
    <name type="scientific">Pedobacter sp. SI-33</name>
    <dbReference type="NCBI Taxonomy" id="1620222"/>
    <lineage>
        <taxon>Bacteria</taxon>
        <taxon>Pseudomonadati</taxon>
        <taxon>Bacteroidota</taxon>
        <taxon>Sphingobacteriia</taxon>
        <taxon>Sphingobacteriales</taxon>
        <taxon>Sphingobacteriaceae</taxon>
        <taxon>Pedobacter</taxon>
    </lineage>
</organism>